<dbReference type="PANTHER" id="PTHR42985">
    <property type="entry name" value="SODIUM-COUPLED MONOCARBOXYLATE TRANSPORTER"/>
    <property type="match status" value="1"/>
</dbReference>
<dbReference type="Gene3D" id="1.20.1730.10">
    <property type="entry name" value="Sodium/glucose cotransporter"/>
    <property type="match status" value="1"/>
</dbReference>
<dbReference type="EMBL" id="CP066776">
    <property type="protein sequence ID" value="QQL45008.1"/>
    <property type="molecule type" value="Genomic_DNA"/>
</dbReference>
<keyword evidence="13" id="KW-1185">Reference proteome</keyword>
<evidence type="ECO:0000256" key="6">
    <source>
        <dbReference type="ARBA" id="ARBA00022989"/>
    </source>
</evidence>
<evidence type="ECO:0000256" key="3">
    <source>
        <dbReference type="ARBA" id="ARBA00022448"/>
    </source>
</evidence>
<dbReference type="InterPro" id="IPR038377">
    <property type="entry name" value="Na/Glc_symporter_sf"/>
</dbReference>
<reference evidence="12 13" key="1">
    <citation type="submission" date="2020-12" db="EMBL/GenBank/DDBJ databases">
        <title>Sulforoseuscoccus oceanibium gen. nov., sp. nov., a representative of the phylum Verrucomicrobia with special cytoplasmic membrane, and proposal of Sulforoseuscoccusaceae fam. nov.</title>
        <authorList>
            <person name="Xi F."/>
        </authorList>
    </citation>
    <scope>NUCLEOTIDE SEQUENCE [LARGE SCALE GENOMIC DNA]</scope>
    <source>
        <strain evidence="12 13">T37</strain>
    </source>
</reference>
<keyword evidence="4" id="KW-1003">Cell membrane</keyword>
<proteinExistence type="inferred from homology"/>
<dbReference type="PANTHER" id="PTHR42985:SF47">
    <property type="entry name" value="INTEGRAL MEMBRANE TRANSPORT PROTEIN"/>
    <property type="match status" value="1"/>
</dbReference>
<organism evidence="12 13">
    <name type="scientific">Sulfuriroseicoccus oceanibius</name>
    <dbReference type="NCBI Taxonomy" id="2707525"/>
    <lineage>
        <taxon>Bacteria</taxon>
        <taxon>Pseudomonadati</taxon>
        <taxon>Verrucomicrobiota</taxon>
        <taxon>Verrucomicrobiia</taxon>
        <taxon>Verrucomicrobiales</taxon>
        <taxon>Verrucomicrobiaceae</taxon>
        <taxon>Sulfuriroseicoccus</taxon>
    </lineage>
</organism>
<dbReference type="RefSeq" id="WP_164365368.1">
    <property type="nucleotide sequence ID" value="NZ_CP066776.1"/>
</dbReference>
<evidence type="ECO:0000313" key="12">
    <source>
        <dbReference type="EMBL" id="QQL45008.1"/>
    </source>
</evidence>
<keyword evidence="10" id="KW-0739">Sodium transport</keyword>
<keyword evidence="8" id="KW-0406">Ion transport</keyword>
<comment type="subcellular location">
    <subcellularLocation>
        <location evidence="1">Cell membrane</location>
        <topology evidence="1">Multi-pass membrane protein</topology>
    </subcellularLocation>
</comment>
<keyword evidence="9" id="KW-0472">Membrane</keyword>
<keyword evidence="6" id="KW-1133">Transmembrane helix</keyword>
<dbReference type="GO" id="GO:0015293">
    <property type="term" value="F:symporter activity"/>
    <property type="evidence" value="ECO:0007669"/>
    <property type="project" value="TreeGrafter"/>
</dbReference>
<comment type="similarity">
    <text evidence="2 11">Belongs to the sodium:solute symporter (SSF) (TC 2.A.21) family.</text>
</comment>
<evidence type="ECO:0000256" key="1">
    <source>
        <dbReference type="ARBA" id="ARBA00004651"/>
    </source>
</evidence>
<name>A0A6B3LDL4_9BACT</name>
<dbReference type="GO" id="GO:0006814">
    <property type="term" value="P:sodium ion transport"/>
    <property type="evidence" value="ECO:0007669"/>
    <property type="project" value="UniProtKB-KW"/>
</dbReference>
<accession>A0A6B3LDL4</accession>
<keyword evidence="5" id="KW-0812">Transmembrane</keyword>
<sequence>MTSASALSTLATSAINGLHFTWIDWFVVFGYLALTTWVGHVMRGKQATIRDFFLAGRTLPWQAVSGSIIATEISGVTFIGVPGMIYALNGNWTYLQWAIGSIIARCLVGMFFVKFYYEKEIYSPYDFMANRLGAGLKRLATGLFFLGSILGQSVRVLVAALALDAVTPMSFTTCIWIIGAFAIVWTLMGGMQTVIWTDVMQFFLFVIGGVLALVWMIHAIPGGWAGIVDAGKAVPEAGANGKFTLFSFVTDPKVEFTLWVALIAVPFQNMFAFGVDQLSAQRMFCCRGEHDARKAIIWSSFGQLITVLMMTVGVSLFVFYQTTGSTSIEAWKFAQSGDYVFPVWITSELPIGVRGLILAGIFAAAISSLDSILAALSQTTLSLFVDTTDEHVSDGDHHHLLRWSRILVVTWGLGLSAFAIVLDQLRGNVNMVQLAFGMIAYTTGPMLGLFFASLLAKTRRVSMIGLTIGVIASVAIVACFRMEVWTIAQKTGHMSAKDVAGLPTMTEKKTASPLVQLDASFNGEALYGYHVTAELPSGELTVDSIEPIGSEDAKHQIAKLTAPDTLLSIEVIDKAKALESLPLVTEDAPLWIKGVISRTTDGTPRLLVKGAANIAPATPDAAITSDPEELRQLLPHLDGQHRAIVTTGPTPKIGFAWFYPLTTLLTLGCGLLIPGGHSKMRESA</sequence>
<keyword evidence="7" id="KW-0915">Sodium</keyword>
<dbReference type="KEGG" id="soa:G3M56_014275"/>
<dbReference type="InterPro" id="IPR001734">
    <property type="entry name" value="Na/solute_symporter"/>
</dbReference>
<evidence type="ECO:0008006" key="14">
    <source>
        <dbReference type="Google" id="ProtNLM"/>
    </source>
</evidence>
<gene>
    <name evidence="12" type="ORF">G3M56_014275</name>
</gene>
<dbReference type="AlphaFoldDB" id="A0A6B3LDL4"/>
<dbReference type="Pfam" id="PF00474">
    <property type="entry name" value="SSF"/>
    <property type="match status" value="1"/>
</dbReference>
<evidence type="ECO:0000313" key="13">
    <source>
        <dbReference type="Proteomes" id="UP000475117"/>
    </source>
</evidence>
<evidence type="ECO:0000256" key="2">
    <source>
        <dbReference type="ARBA" id="ARBA00006434"/>
    </source>
</evidence>
<dbReference type="GO" id="GO:0005886">
    <property type="term" value="C:plasma membrane"/>
    <property type="evidence" value="ECO:0007669"/>
    <property type="project" value="UniProtKB-SubCell"/>
</dbReference>
<evidence type="ECO:0000256" key="7">
    <source>
        <dbReference type="ARBA" id="ARBA00023053"/>
    </source>
</evidence>
<dbReference type="InterPro" id="IPR051163">
    <property type="entry name" value="Sodium:Solute_Symporter_SSF"/>
</dbReference>
<protein>
    <recommendedName>
        <fullName evidence="14">Na+/solute symporter</fullName>
    </recommendedName>
</protein>
<dbReference type="Proteomes" id="UP000475117">
    <property type="component" value="Chromosome"/>
</dbReference>
<evidence type="ECO:0000256" key="4">
    <source>
        <dbReference type="ARBA" id="ARBA00022475"/>
    </source>
</evidence>
<dbReference type="PROSITE" id="PS50283">
    <property type="entry name" value="NA_SOLUT_SYMP_3"/>
    <property type="match status" value="1"/>
</dbReference>
<evidence type="ECO:0000256" key="5">
    <source>
        <dbReference type="ARBA" id="ARBA00022692"/>
    </source>
</evidence>
<evidence type="ECO:0000256" key="10">
    <source>
        <dbReference type="ARBA" id="ARBA00023201"/>
    </source>
</evidence>
<evidence type="ECO:0000256" key="8">
    <source>
        <dbReference type="ARBA" id="ARBA00023065"/>
    </source>
</evidence>
<evidence type="ECO:0000256" key="11">
    <source>
        <dbReference type="RuleBase" id="RU362091"/>
    </source>
</evidence>
<keyword evidence="3" id="KW-0813">Transport</keyword>
<evidence type="ECO:0000256" key="9">
    <source>
        <dbReference type="ARBA" id="ARBA00023136"/>
    </source>
</evidence>